<dbReference type="Pfam" id="PF14296">
    <property type="entry name" value="O-ag_pol_Wzy"/>
    <property type="match status" value="1"/>
</dbReference>
<protein>
    <recommendedName>
        <fullName evidence="4">O-antigen polysaccharide polymerase Wzy</fullName>
    </recommendedName>
</protein>
<feature type="transmembrane region" description="Helical" evidence="1">
    <location>
        <begin position="79"/>
        <end position="100"/>
    </location>
</feature>
<feature type="transmembrane region" description="Helical" evidence="1">
    <location>
        <begin position="225"/>
        <end position="244"/>
    </location>
</feature>
<keyword evidence="1" id="KW-1133">Transmembrane helix</keyword>
<sequence length="509" mass="57922">MNLNKPTSQNINNLSHLKIIGISILLSVVGYMCYFFTKALVNVNNDNEQLIVVFSWLGIGLVIYVFISWYNLTRSLFDAYTIFMIFFFLFNFGQCFMWAFGIHDQNEIGAIPIFPNFGVPSPVDIINAQVITLLGILMFHCGALMCYKKQFVKRPIVGKSVDAKKLANSDPYNNITLKSIFLTSAIIGIIVIPYQLYTSYTDFQIAKSYGYIALYYSDYASTNPTMLGLLNKMFFPCLIGLLIGSKFSKRVRWFVYIVFSIYLILNLLSGDRGSWLYKVVILVWLSHRCYKPVNFIKGIKYAVFSIVFLHIVYAIVSIRDTGLSDINLSIINQAFSLEKSPIVTAIFEMGGSMKPTIVLQNGGWTDWPYANTYLLAVLGMVTNKLIYILGIPFELVSAWFSQDYLGLTWGAGFSIIAEAILNGGPFFAPIILLIIGYVITSIIYISPNFDYTKRPIRFLFVVSTLSFLIPITRNELHIQMKDWFYGVVVLISLITLFRFCMFKITRKTN</sequence>
<organism evidence="2 3">
    <name type="scientific">Priestia megaterium</name>
    <name type="common">Bacillus megaterium</name>
    <dbReference type="NCBI Taxonomy" id="1404"/>
    <lineage>
        <taxon>Bacteria</taxon>
        <taxon>Bacillati</taxon>
        <taxon>Bacillota</taxon>
        <taxon>Bacilli</taxon>
        <taxon>Bacillales</taxon>
        <taxon>Bacillaceae</taxon>
        <taxon>Priestia</taxon>
    </lineage>
</organism>
<reference evidence="2 3" key="1">
    <citation type="journal article" date="2018" name="Appl. Environ. Microbiol.">
        <title>Antimicrobial susceptibility testing and tentative epidemiological cut-off values of five Bacillus species relevant for use as animal feed additives or for plant protection.</title>
        <authorList>
            <person name="Agerso Y."/>
            <person name="Stuer-Lauridsen B."/>
            <person name="Bjerre K."/>
            <person name="Jensen M.G."/>
            <person name="Johansen E."/>
            <person name="Bennedsen M."/>
            <person name="Brockmann E."/>
            <person name="Nielsen B."/>
        </authorList>
    </citation>
    <scope>NUCLEOTIDE SEQUENCE [LARGE SCALE GENOMIC DNA]</scope>
    <source>
        <strain evidence="2 3">CHCC20162</strain>
    </source>
</reference>
<feature type="transmembrane region" description="Helical" evidence="1">
    <location>
        <begin position="483"/>
        <end position="501"/>
    </location>
</feature>
<dbReference type="Proteomes" id="UP000256519">
    <property type="component" value="Unassembled WGS sequence"/>
</dbReference>
<evidence type="ECO:0000313" key="2">
    <source>
        <dbReference type="EMBL" id="RDZ14687.1"/>
    </source>
</evidence>
<feature type="transmembrane region" description="Helical" evidence="1">
    <location>
        <begin position="302"/>
        <end position="319"/>
    </location>
</feature>
<keyword evidence="1" id="KW-0812">Transmembrane</keyword>
<name>A0A3D8X2U6_PRIMG</name>
<gene>
    <name evidence="2" type="ORF">C3744_12395</name>
</gene>
<dbReference type="RefSeq" id="WP_116074385.1">
    <property type="nucleotide sequence ID" value="NZ_CP085431.1"/>
</dbReference>
<feature type="transmembrane region" description="Helical" evidence="1">
    <location>
        <begin position="20"/>
        <end position="37"/>
    </location>
</feature>
<feature type="transmembrane region" description="Helical" evidence="1">
    <location>
        <begin position="455"/>
        <end position="471"/>
    </location>
</feature>
<proteinExistence type="predicted"/>
<feature type="transmembrane region" description="Helical" evidence="1">
    <location>
        <begin position="125"/>
        <end position="147"/>
    </location>
</feature>
<feature type="transmembrane region" description="Helical" evidence="1">
    <location>
        <begin position="175"/>
        <end position="197"/>
    </location>
</feature>
<feature type="transmembrane region" description="Helical" evidence="1">
    <location>
        <begin position="373"/>
        <end position="392"/>
    </location>
</feature>
<dbReference type="AlphaFoldDB" id="A0A3D8X2U6"/>
<comment type="caution">
    <text evidence="2">The sequence shown here is derived from an EMBL/GenBank/DDBJ whole genome shotgun (WGS) entry which is preliminary data.</text>
</comment>
<evidence type="ECO:0008006" key="4">
    <source>
        <dbReference type="Google" id="ProtNLM"/>
    </source>
</evidence>
<keyword evidence="1" id="KW-0472">Membrane</keyword>
<dbReference type="EMBL" id="PQWM01000009">
    <property type="protein sequence ID" value="RDZ14687.1"/>
    <property type="molecule type" value="Genomic_DNA"/>
</dbReference>
<feature type="transmembrane region" description="Helical" evidence="1">
    <location>
        <begin position="251"/>
        <end position="268"/>
    </location>
</feature>
<accession>A0A3D8X2U6</accession>
<evidence type="ECO:0000256" key="1">
    <source>
        <dbReference type="SAM" id="Phobius"/>
    </source>
</evidence>
<feature type="transmembrane region" description="Helical" evidence="1">
    <location>
        <begin position="427"/>
        <end position="446"/>
    </location>
</feature>
<evidence type="ECO:0000313" key="3">
    <source>
        <dbReference type="Proteomes" id="UP000256519"/>
    </source>
</evidence>
<feature type="transmembrane region" description="Helical" evidence="1">
    <location>
        <begin position="49"/>
        <end position="67"/>
    </location>
</feature>
<dbReference type="InterPro" id="IPR029468">
    <property type="entry name" value="O-ag_pol_Wzy"/>
</dbReference>